<evidence type="ECO:0000259" key="3">
    <source>
        <dbReference type="PROSITE" id="PS50977"/>
    </source>
</evidence>
<sequence>MAIKEKRREQILASALEVFAQKGYHASGVADILDHSGISRGTFYLYF</sequence>
<feature type="DNA-binding region" description="H-T-H motif" evidence="2">
    <location>
        <begin position="28"/>
        <end position="47"/>
    </location>
</feature>
<dbReference type="InterPro" id="IPR050624">
    <property type="entry name" value="HTH-type_Tx_Regulator"/>
</dbReference>
<keyword evidence="1 2" id="KW-0238">DNA-binding</keyword>
<organism evidence="4 5">
    <name type="scientific">Candidatus Tanganyikabacteria bacterium</name>
    <dbReference type="NCBI Taxonomy" id="2961651"/>
    <lineage>
        <taxon>Bacteria</taxon>
        <taxon>Bacillati</taxon>
        <taxon>Candidatus Sericytochromatia</taxon>
        <taxon>Candidatus Tanganyikabacteria</taxon>
    </lineage>
</organism>
<dbReference type="PANTHER" id="PTHR43479:SF11">
    <property type="entry name" value="ACREF_ENVCD OPERON REPRESSOR-RELATED"/>
    <property type="match status" value="1"/>
</dbReference>
<dbReference type="AlphaFoldDB" id="A0A937X180"/>
<dbReference type="PRINTS" id="PR00455">
    <property type="entry name" value="HTHTETR"/>
</dbReference>
<name>A0A937X180_9BACT</name>
<evidence type="ECO:0000313" key="4">
    <source>
        <dbReference type="EMBL" id="MBM3274121.1"/>
    </source>
</evidence>
<evidence type="ECO:0000256" key="1">
    <source>
        <dbReference type="ARBA" id="ARBA00023125"/>
    </source>
</evidence>
<gene>
    <name evidence="4" type="ORF">FJZ00_03140</name>
</gene>
<evidence type="ECO:0000256" key="2">
    <source>
        <dbReference type="PROSITE-ProRule" id="PRU00335"/>
    </source>
</evidence>
<dbReference type="PANTHER" id="PTHR43479">
    <property type="entry name" value="ACREF/ENVCD OPERON REPRESSOR-RELATED"/>
    <property type="match status" value="1"/>
</dbReference>
<dbReference type="PROSITE" id="PS50977">
    <property type="entry name" value="HTH_TETR_2"/>
    <property type="match status" value="1"/>
</dbReference>
<dbReference type="Pfam" id="PF00440">
    <property type="entry name" value="TetR_N"/>
    <property type="match status" value="1"/>
</dbReference>
<dbReference type="InterPro" id="IPR009057">
    <property type="entry name" value="Homeodomain-like_sf"/>
</dbReference>
<comment type="caution">
    <text evidence="4">The sequence shown here is derived from an EMBL/GenBank/DDBJ whole genome shotgun (WGS) entry which is preliminary data.</text>
</comment>
<accession>A0A937X180</accession>
<protein>
    <submittedName>
        <fullName evidence="4">Helix-turn-helix transcriptional regulator</fullName>
    </submittedName>
</protein>
<evidence type="ECO:0000313" key="5">
    <source>
        <dbReference type="Proteomes" id="UP000703893"/>
    </source>
</evidence>
<dbReference type="GO" id="GO:0003677">
    <property type="term" value="F:DNA binding"/>
    <property type="evidence" value="ECO:0007669"/>
    <property type="project" value="UniProtKB-UniRule"/>
</dbReference>
<proteinExistence type="predicted"/>
<dbReference type="Gene3D" id="1.10.10.60">
    <property type="entry name" value="Homeodomain-like"/>
    <property type="match status" value="1"/>
</dbReference>
<feature type="domain" description="HTH tetR-type" evidence="3">
    <location>
        <begin position="5"/>
        <end position="47"/>
    </location>
</feature>
<feature type="non-terminal residue" evidence="4">
    <location>
        <position position="47"/>
    </location>
</feature>
<reference evidence="4 5" key="1">
    <citation type="submission" date="2019-03" db="EMBL/GenBank/DDBJ databases">
        <title>Lake Tanganyika Metagenome-Assembled Genomes (MAGs).</title>
        <authorList>
            <person name="Tran P."/>
        </authorList>
    </citation>
    <scope>NUCLEOTIDE SEQUENCE [LARGE SCALE GENOMIC DNA]</scope>
    <source>
        <strain evidence="4">K_DeepCast_65m_m2_236</strain>
    </source>
</reference>
<dbReference type="EMBL" id="VGJX01000127">
    <property type="protein sequence ID" value="MBM3274121.1"/>
    <property type="molecule type" value="Genomic_DNA"/>
</dbReference>
<dbReference type="InterPro" id="IPR001647">
    <property type="entry name" value="HTH_TetR"/>
</dbReference>
<dbReference type="SUPFAM" id="SSF46689">
    <property type="entry name" value="Homeodomain-like"/>
    <property type="match status" value="1"/>
</dbReference>
<dbReference type="Proteomes" id="UP000703893">
    <property type="component" value="Unassembled WGS sequence"/>
</dbReference>